<gene>
    <name evidence="2" type="ORF">RGB73_01860</name>
</gene>
<organism evidence="2 3">
    <name type="scientific">Brevibacillus brevis</name>
    <name type="common">Bacillus brevis</name>
    <dbReference type="NCBI Taxonomy" id="1393"/>
    <lineage>
        <taxon>Bacteria</taxon>
        <taxon>Bacillati</taxon>
        <taxon>Bacillota</taxon>
        <taxon>Bacilli</taxon>
        <taxon>Bacillales</taxon>
        <taxon>Paenibacillaceae</taxon>
        <taxon>Brevibacillus</taxon>
    </lineage>
</organism>
<dbReference type="RefSeq" id="WP_310768521.1">
    <property type="nucleotide sequence ID" value="NZ_CP134050.1"/>
</dbReference>
<dbReference type="Proteomes" id="UP001256827">
    <property type="component" value="Chromosome"/>
</dbReference>
<name>A0ABY9T8A1_BREBE</name>
<accession>A0ABY9T8A1</accession>
<sequence>MTTLQRRLISLREICRSVLLDLEEAKTISADSCERLRSFIQAIPLYTDIELESDKLAERYRGATQTDDILYQIAISVVHTLQTVQAERIRKCEHEDCVLYFADTSKAGKRRWCSMELCGNRQKAATFYKRKNLNPE</sequence>
<reference evidence="2 3" key="1">
    <citation type="submission" date="2023-09" db="EMBL/GenBank/DDBJ databases">
        <title>Complete Genome and Methylome dissection of Bacillus brevis NEB573 original source of BbsI restriction endonuclease.</title>
        <authorList>
            <person name="Fomenkov A."/>
            <person name="Roberts R.D."/>
        </authorList>
    </citation>
    <scope>NUCLEOTIDE SEQUENCE [LARGE SCALE GENOMIC DNA]</scope>
    <source>
        <strain evidence="2 3">NEB573</strain>
    </source>
</reference>
<evidence type="ECO:0000313" key="3">
    <source>
        <dbReference type="Proteomes" id="UP001256827"/>
    </source>
</evidence>
<dbReference type="SUPFAM" id="SSF160904">
    <property type="entry name" value="Jann2411-like"/>
    <property type="match status" value="1"/>
</dbReference>
<evidence type="ECO:0000313" key="2">
    <source>
        <dbReference type="EMBL" id="WNC15147.1"/>
    </source>
</evidence>
<dbReference type="InterPro" id="IPR010852">
    <property type="entry name" value="ABATE"/>
</dbReference>
<keyword evidence="3" id="KW-1185">Reference proteome</keyword>
<dbReference type="Pfam" id="PF11706">
    <property type="entry name" value="zf-CGNR"/>
    <property type="match status" value="1"/>
</dbReference>
<proteinExistence type="predicted"/>
<dbReference type="Gene3D" id="1.10.3300.10">
    <property type="entry name" value="Jann2411-like domain"/>
    <property type="match status" value="1"/>
</dbReference>
<protein>
    <submittedName>
        <fullName evidence="2">CGNR zinc finger domain-containing protein</fullName>
    </submittedName>
</protein>
<dbReference type="EMBL" id="CP134050">
    <property type="protein sequence ID" value="WNC15147.1"/>
    <property type="molecule type" value="Genomic_DNA"/>
</dbReference>
<feature type="domain" description="Zinc finger CGNR" evidence="1">
    <location>
        <begin position="88"/>
        <end position="131"/>
    </location>
</feature>
<dbReference type="PANTHER" id="PTHR35525">
    <property type="entry name" value="BLL6575 PROTEIN"/>
    <property type="match status" value="1"/>
</dbReference>
<evidence type="ECO:0000259" key="1">
    <source>
        <dbReference type="Pfam" id="PF11706"/>
    </source>
</evidence>
<dbReference type="PANTHER" id="PTHR35525:SF3">
    <property type="entry name" value="BLL6575 PROTEIN"/>
    <property type="match status" value="1"/>
</dbReference>
<dbReference type="InterPro" id="IPR021005">
    <property type="entry name" value="Znf_CGNR"/>
</dbReference>
<dbReference type="InterPro" id="IPR023286">
    <property type="entry name" value="ABATE_dom_sf"/>
</dbReference>